<evidence type="ECO:0000256" key="2">
    <source>
        <dbReference type="ARBA" id="ARBA00012438"/>
    </source>
</evidence>
<name>A0ABT8M781_9EURY</name>
<dbReference type="SMART" id="SM00091">
    <property type="entry name" value="PAS"/>
    <property type="match status" value="3"/>
</dbReference>
<dbReference type="PRINTS" id="PR00344">
    <property type="entry name" value="BCTRLSENSOR"/>
</dbReference>
<dbReference type="Gene3D" id="3.40.50.2300">
    <property type="match status" value="1"/>
</dbReference>
<dbReference type="InterPro" id="IPR001610">
    <property type="entry name" value="PAC"/>
</dbReference>
<evidence type="ECO:0000256" key="4">
    <source>
        <dbReference type="ARBA" id="ARBA00022679"/>
    </source>
</evidence>
<dbReference type="Pfam" id="PF02518">
    <property type="entry name" value="HATPase_c"/>
    <property type="match status" value="1"/>
</dbReference>
<dbReference type="EMBL" id="VCYH01000001">
    <property type="protein sequence ID" value="MDN7023789.1"/>
    <property type="molecule type" value="Genomic_DNA"/>
</dbReference>
<dbReference type="InterPro" id="IPR003018">
    <property type="entry name" value="GAF"/>
</dbReference>
<evidence type="ECO:0000259" key="9">
    <source>
        <dbReference type="PROSITE" id="PS50110"/>
    </source>
</evidence>
<dbReference type="CDD" id="cd00075">
    <property type="entry name" value="HATPase"/>
    <property type="match status" value="1"/>
</dbReference>
<evidence type="ECO:0000256" key="6">
    <source>
        <dbReference type="PROSITE-ProRule" id="PRU00169"/>
    </source>
</evidence>
<dbReference type="Gene3D" id="3.30.450.20">
    <property type="entry name" value="PAS domain"/>
    <property type="match status" value="3"/>
</dbReference>
<dbReference type="InterPro" id="IPR011006">
    <property type="entry name" value="CheY-like_superfamily"/>
</dbReference>
<feature type="domain" description="PAS" evidence="10">
    <location>
        <begin position="345"/>
        <end position="416"/>
    </location>
</feature>
<keyword evidence="4" id="KW-0808">Transferase</keyword>
<evidence type="ECO:0000313" key="13">
    <source>
        <dbReference type="Proteomes" id="UP001168338"/>
    </source>
</evidence>
<feature type="domain" description="Histidine kinase" evidence="8">
    <location>
        <begin position="876"/>
        <end position="974"/>
    </location>
</feature>
<dbReference type="Gene3D" id="3.30.565.10">
    <property type="entry name" value="Histidine kinase-like ATPase, C-terminal domain"/>
    <property type="match status" value="1"/>
</dbReference>
<evidence type="ECO:0000259" key="8">
    <source>
        <dbReference type="PROSITE" id="PS50109"/>
    </source>
</evidence>
<dbReference type="NCBIfam" id="TIGR00229">
    <property type="entry name" value="sensory_box"/>
    <property type="match status" value="3"/>
</dbReference>
<dbReference type="SUPFAM" id="SSF52172">
    <property type="entry name" value="CheY-like"/>
    <property type="match status" value="1"/>
</dbReference>
<feature type="domain" description="PAC" evidence="11">
    <location>
        <begin position="222"/>
        <end position="274"/>
    </location>
</feature>
<dbReference type="SUPFAM" id="SSF55874">
    <property type="entry name" value="ATPase domain of HSP90 chaperone/DNA topoisomerase II/histidine kinase"/>
    <property type="match status" value="1"/>
</dbReference>
<feature type="domain" description="PAC" evidence="11">
    <location>
        <begin position="419"/>
        <end position="471"/>
    </location>
</feature>
<evidence type="ECO:0000259" key="11">
    <source>
        <dbReference type="PROSITE" id="PS50113"/>
    </source>
</evidence>
<dbReference type="Pfam" id="PF00072">
    <property type="entry name" value="Response_reg"/>
    <property type="match status" value="1"/>
</dbReference>
<dbReference type="CDD" id="cd00130">
    <property type="entry name" value="PAS"/>
    <property type="match status" value="3"/>
</dbReference>
<dbReference type="PROSITE" id="PS50112">
    <property type="entry name" value="PAS"/>
    <property type="match status" value="3"/>
</dbReference>
<sequence length="981" mass="110883">MISVLYVDDEPALLDITRHFLEKSGEMTVDTVPSAGEAIERLRHRTYDAIVSDYQMPVMDGIAFLQYVRSKFDSLPFILFTGRGREEVVIEALNTGADFYLQKGSDPKTQFRELEHKVKHAVYRRRAEVQLLQSEKRMTDIINFLPDATFAIDPEGRVIAWNRATEEMTGIAAEDIVGKGDFEYALPFYGERRRTLIDLVLKCDPNYSRQQYANISRNGGSITVETEYAHPQGRKVVLWAKASPLYDEDGTLTGAIESVRDITALKTAQQELEQKNEELMASNEQLAAAEEEIRQQMDEIVVGKQELEQKNEELMASNEQLAAAEEEIRQQMDELAAAHDELRKNEARYRAVVEEQTELICRFTPDFICSFVNEAFCRFFGKQREELLKKRVDTAFSLPDNSDRIRAALEGLTPEHPDTTIDQRMILADGTVRWVRWNVRALYYYPSGIFGYQAVGRDTTGYMRMKHALEQRYRFEKTIAAVSSRFITCDDFDAAVHGSLRDIGILSAASRAYLFLFDDDGETMNNTHEWCAEGVSPQRDTLQHLPCDTFPWWMARLRRGEVIAVPDVAALPADASVEREVLESQEIRSVLVLPVQNRGEVIGFIGLDNVVYTTEWHPEDAELLRISSEIIGGALVRKRMEEGLREREAHFQFLVNHSSDVFVIVNPDAAIRYISPVAADITGYPIETFTGSIFDHIHPEDIPLLRGYWSDLIDDRSASVRFDFRMAHKNGNVLYLEGLAQSYLDDPSIRGIIVNIRDVTERKRTERAVQEANRKLHLLSNVTRHDILNQVMVQLGYIDIARQESPSPELTECARNIEAAARTIQRQIEFTRDYQNLGIRNPVWVRIADVVADLPASPITVGSDLPAIEIFADPLLEKVFENLLDNTLRHAAGATGVCVSYRTDPGGLTILWEDDGAGIPDDQKERIFKRGYGKNTGLGLYLVREILAITGIAIRETGVPGEGARFEIAVPGGAYRVSADA</sequence>
<gene>
    <name evidence="12" type="ORF">FGU65_02565</name>
</gene>
<dbReference type="Proteomes" id="UP001168338">
    <property type="component" value="Unassembled WGS sequence"/>
</dbReference>
<dbReference type="InterPro" id="IPR005467">
    <property type="entry name" value="His_kinase_dom"/>
</dbReference>
<keyword evidence="13" id="KW-1185">Reference proteome</keyword>
<dbReference type="Pfam" id="PF08447">
    <property type="entry name" value="PAS_3"/>
    <property type="match status" value="1"/>
</dbReference>
<evidence type="ECO:0000256" key="7">
    <source>
        <dbReference type="SAM" id="Coils"/>
    </source>
</evidence>
<organism evidence="12 13">
    <name type="scientific">Methanoculleus frigidifontis</name>
    <dbReference type="NCBI Taxonomy" id="2584085"/>
    <lineage>
        <taxon>Archaea</taxon>
        <taxon>Methanobacteriati</taxon>
        <taxon>Methanobacteriota</taxon>
        <taxon>Stenosarchaea group</taxon>
        <taxon>Methanomicrobia</taxon>
        <taxon>Methanomicrobiales</taxon>
        <taxon>Methanomicrobiaceae</taxon>
        <taxon>Methanoculleus</taxon>
    </lineage>
</organism>
<dbReference type="InterPro" id="IPR013656">
    <property type="entry name" value="PAS_4"/>
</dbReference>
<dbReference type="PROSITE" id="PS50113">
    <property type="entry name" value="PAC"/>
    <property type="match status" value="3"/>
</dbReference>
<dbReference type="PROSITE" id="PS50110">
    <property type="entry name" value="RESPONSE_REGULATORY"/>
    <property type="match status" value="1"/>
</dbReference>
<dbReference type="InterPro" id="IPR013655">
    <property type="entry name" value="PAS_fold_3"/>
</dbReference>
<dbReference type="PANTHER" id="PTHR43304">
    <property type="entry name" value="PHYTOCHROME-LIKE PROTEIN CPH1"/>
    <property type="match status" value="1"/>
</dbReference>
<feature type="domain" description="PAS" evidence="10">
    <location>
        <begin position="134"/>
        <end position="204"/>
    </location>
</feature>
<feature type="coiled-coil region" evidence="7">
    <location>
        <begin position="262"/>
        <end position="348"/>
    </location>
</feature>
<evidence type="ECO:0000256" key="3">
    <source>
        <dbReference type="ARBA" id="ARBA00022553"/>
    </source>
</evidence>
<evidence type="ECO:0000313" key="12">
    <source>
        <dbReference type="EMBL" id="MDN7023789.1"/>
    </source>
</evidence>
<keyword evidence="3 6" id="KW-0597">Phosphoprotein</keyword>
<reference evidence="12" key="1">
    <citation type="submission" date="2019-05" db="EMBL/GenBank/DDBJ databases">
        <title>Methanoculleus sp. FWC-SCC1, a methanogenic archaeon isolated from deep marine cold seep.</title>
        <authorList>
            <person name="Chen Y.-W."/>
            <person name="Chen S.-C."/>
            <person name="Teng N.-H."/>
            <person name="Lai M.-C."/>
        </authorList>
    </citation>
    <scope>NUCLEOTIDE SEQUENCE</scope>
    <source>
        <strain evidence="12">FWC-SCC1</strain>
    </source>
</reference>
<dbReference type="PANTHER" id="PTHR43304:SF1">
    <property type="entry name" value="PAC DOMAIN-CONTAINING PROTEIN"/>
    <property type="match status" value="1"/>
</dbReference>
<dbReference type="InterPro" id="IPR029016">
    <property type="entry name" value="GAF-like_dom_sf"/>
</dbReference>
<comment type="catalytic activity">
    <reaction evidence="1">
        <text>ATP + protein L-histidine = ADP + protein N-phospho-L-histidine.</text>
        <dbReference type="EC" id="2.7.13.3"/>
    </reaction>
</comment>
<dbReference type="SMART" id="SM00065">
    <property type="entry name" value="GAF"/>
    <property type="match status" value="1"/>
</dbReference>
<accession>A0ABT8M781</accession>
<dbReference type="SMART" id="SM00448">
    <property type="entry name" value="REC"/>
    <property type="match status" value="1"/>
</dbReference>
<dbReference type="SUPFAM" id="SSF55781">
    <property type="entry name" value="GAF domain-like"/>
    <property type="match status" value="1"/>
</dbReference>
<evidence type="ECO:0000259" key="10">
    <source>
        <dbReference type="PROSITE" id="PS50112"/>
    </source>
</evidence>
<dbReference type="Pfam" id="PF01590">
    <property type="entry name" value="GAF"/>
    <property type="match status" value="1"/>
</dbReference>
<dbReference type="PROSITE" id="PS50109">
    <property type="entry name" value="HIS_KIN"/>
    <property type="match status" value="1"/>
</dbReference>
<feature type="domain" description="PAC" evidence="11">
    <location>
        <begin position="720"/>
        <end position="771"/>
    </location>
</feature>
<protein>
    <recommendedName>
        <fullName evidence="2">histidine kinase</fullName>
        <ecNumber evidence="2">2.7.13.3</ecNumber>
    </recommendedName>
</protein>
<dbReference type="InterPro" id="IPR004358">
    <property type="entry name" value="Sig_transdc_His_kin-like_C"/>
</dbReference>
<proteinExistence type="predicted"/>
<dbReference type="InterPro" id="IPR035965">
    <property type="entry name" value="PAS-like_dom_sf"/>
</dbReference>
<dbReference type="SMART" id="SM00387">
    <property type="entry name" value="HATPase_c"/>
    <property type="match status" value="1"/>
</dbReference>
<dbReference type="InterPro" id="IPR052162">
    <property type="entry name" value="Sensor_kinase/Photoreceptor"/>
</dbReference>
<feature type="domain" description="Response regulatory" evidence="9">
    <location>
        <begin position="3"/>
        <end position="118"/>
    </location>
</feature>
<feature type="modified residue" description="4-aspartylphosphate" evidence="6">
    <location>
        <position position="53"/>
    </location>
</feature>
<dbReference type="InterPro" id="IPR003594">
    <property type="entry name" value="HATPase_dom"/>
</dbReference>
<dbReference type="EC" id="2.7.13.3" evidence="2"/>
<dbReference type="InterPro" id="IPR001789">
    <property type="entry name" value="Sig_transdc_resp-reg_receiver"/>
</dbReference>
<evidence type="ECO:0000256" key="5">
    <source>
        <dbReference type="ARBA" id="ARBA00022777"/>
    </source>
</evidence>
<keyword evidence="7" id="KW-0175">Coiled coil</keyword>
<keyword evidence="5" id="KW-0418">Kinase</keyword>
<feature type="domain" description="PAS" evidence="10">
    <location>
        <begin position="647"/>
        <end position="716"/>
    </location>
</feature>
<dbReference type="Pfam" id="PF00989">
    <property type="entry name" value="PAS"/>
    <property type="match status" value="1"/>
</dbReference>
<dbReference type="SMART" id="SM00086">
    <property type="entry name" value="PAC"/>
    <property type="match status" value="3"/>
</dbReference>
<dbReference type="InterPro" id="IPR013767">
    <property type="entry name" value="PAS_fold"/>
</dbReference>
<evidence type="ECO:0000256" key="1">
    <source>
        <dbReference type="ARBA" id="ARBA00000085"/>
    </source>
</evidence>
<comment type="caution">
    <text evidence="12">The sequence shown here is derived from an EMBL/GenBank/DDBJ whole genome shotgun (WGS) entry which is preliminary data.</text>
</comment>
<dbReference type="Pfam" id="PF08448">
    <property type="entry name" value="PAS_4"/>
    <property type="match status" value="1"/>
</dbReference>
<dbReference type="CDD" id="cd00156">
    <property type="entry name" value="REC"/>
    <property type="match status" value="1"/>
</dbReference>
<dbReference type="SUPFAM" id="SSF55785">
    <property type="entry name" value="PYP-like sensor domain (PAS domain)"/>
    <property type="match status" value="3"/>
</dbReference>
<dbReference type="Gene3D" id="3.30.450.40">
    <property type="match status" value="1"/>
</dbReference>
<dbReference type="InterPro" id="IPR036890">
    <property type="entry name" value="HATPase_C_sf"/>
</dbReference>
<dbReference type="InterPro" id="IPR000700">
    <property type="entry name" value="PAS-assoc_C"/>
</dbReference>
<dbReference type="InterPro" id="IPR000014">
    <property type="entry name" value="PAS"/>
</dbReference>
<dbReference type="RefSeq" id="WP_301662843.1">
    <property type="nucleotide sequence ID" value="NZ_VCYH01000001.1"/>
</dbReference>